<reference evidence="2" key="2">
    <citation type="submission" date="2015-01" db="EMBL/GenBank/DDBJ databases">
        <title>Evolutionary Origins and Diversification of the Mycorrhizal Mutualists.</title>
        <authorList>
            <consortium name="DOE Joint Genome Institute"/>
            <consortium name="Mycorrhizal Genomics Consortium"/>
            <person name="Kohler A."/>
            <person name="Kuo A."/>
            <person name="Nagy L.G."/>
            <person name="Floudas D."/>
            <person name="Copeland A."/>
            <person name="Barry K.W."/>
            <person name="Cichocki N."/>
            <person name="Veneault-Fourrey C."/>
            <person name="LaButti K."/>
            <person name="Lindquist E.A."/>
            <person name="Lipzen A."/>
            <person name="Lundell T."/>
            <person name="Morin E."/>
            <person name="Murat C."/>
            <person name="Riley R."/>
            <person name="Ohm R."/>
            <person name="Sun H."/>
            <person name="Tunlid A."/>
            <person name="Henrissat B."/>
            <person name="Grigoriev I.V."/>
            <person name="Hibbett D.S."/>
            <person name="Martin F."/>
        </authorList>
    </citation>
    <scope>NUCLEOTIDE SEQUENCE [LARGE SCALE GENOMIC DNA]</scope>
    <source>
        <strain evidence="2">LaAM-08-1</strain>
    </source>
</reference>
<dbReference type="EMBL" id="KN838536">
    <property type="protein sequence ID" value="KIK10042.1"/>
    <property type="molecule type" value="Genomic_DNA"/>
</dbReference>
<name>A0A0C9YIC8_9AGAR</name>
<sequence length="75" mass="8563">MMMVYFSIARRLTFRLVAFLYHYHTGFHTYNDNTPSILIFSFGKAKGARYALPVCSLGRFGDILSVDLSNLYSAD</sequence>
<gene>
    <name evidence="1" type="ORF">K443DRAFT_137341</name>
</gene>
<evidence type="ECO:0000313" key="1">
    <source>
        <dbReference type="EMBL" id="KIK10042.1"/>
    </source>
</evidence>
<dbReference type="Proteomes" id="UP000054477">
    <property type="component" value="Unassembled WGS sequence"/>
</dbReference>
<dbReference type="HOGENOM" id="CLU_2671422_0_0_1"/>
<dbReference type="AlphaFoldDB" id="A0A0C9YIC8"/>
<keyword evidence="2" id="KW-1185">Reference proteome</keyword>
<protein>
    <submittedName>
        <fullName evidence="1">Uncharacterized protein</fullName>
    </submittedName>
</protein>
<proteinExistence type="predicted"/>
<reference evidence="1 2" key="1">
    <citation type="submission" date="2014-04" db="EMBL/GenBank/DDBJ databases">
        <authorList>
            <consortium name="DOE Joint Genome Institute"/>
            <person name="Kuo A."/>
            <person name="Kohler A."/>
            <person name="Nagy L.G."/>
            <person name="Floudas D."/>
            <person name="Copeland A."/>
            <person name="Barry K.W."/>
            <person name="Cichocki N."/>
            <person name="Veneault-Fourrey C."/>
            <person name="LaButti K."/>
            <person name="Lindquist E.A."/>
            <person name="Lipzen A."/>
            <person name="Lundell T."/>
            <person name="Morin E."/>
            <person name="Murat C."/>
            <person name="Sun H."/>
            <person name="Tunlid A."/>
            <person name="Henrissat B."/>
            <person name="Grigoriev I.V."/>
            <person name="Hibbett D.S."/>
            <person name="Martin F."/>
            <person name="Nordberg H.P."/>
            <person name="Cantor M.N."/>
            <person name="Hua S.X."/>
        </authorList>
    </citation>
    <scope>NUCLEOTIDE SEQUENCE [LARGE SCALE GENOMIC DNA]</scope>
    <source>
        <strain evidence="1 2">LaAM-08-1</strain>
    </source>
</reference>
<evidence type="ECO:0000313" key="2">
    <source>
        <dbReference type="Proteomes" id="UP000054477"/>
    </source>
</evidence>
<organism evidence="1 2">
    <name type="scientific">Laccaria amethystina LaAM-08-1</name>
    <dbReference type="NCBI Taxonomy" id="1095629"/>
    <lineage>
        <taxon>Eukaryota</taxon>
        <taxon>Fungi</taxon>
        <taxon>Dikarya</taxon>
        <taxon>Basidiomycota</taxon>
        <taxon>Agaricomycotina</taxon>
        <taxon>Agaricomycetes</taxon>
        <taxon>Agaricomycetidae</taxon>
        <taxon>Agaricales</taxon>
        <taxon>Agaricineae</taxon>
        <taxon>Hydnangiaceae</taxon>
        <taxon>Laccaria</taxon>
    </lineage>
</organism>
<accession>A0A0C9YIC8</accession>